<comment type="caution">
    <text evidence="1">The sequence shown here is derived from an EMBL/GenBank/DDBJ whole genome shotgun (WGS) entry which is preliminary data.</text>
</comment>
<name>A0A2I1HF47_9GLOM</name>
<sequence length="135" mass="16831">MIEYLFFFNYKNEFDWFKTLEFISNRNKFIFWQCSEEDTKERSYKIKNLLKELPTYEVLYKREVNEITSETCPRCNIEIEDWFHVWKCERNEATIEEILYESIFEYEEMLILEDKKEDLEILRDININLSEIMTQ</sequence>
<evidence type="ECO:0000313" key="1">
    <source>
        <dbReference type="EMBL" id="PKY57450.1"/>
    </source>
</evidence>
<reference evidence="1 2" key="1">
    <citation type="submission" date="2015-10" db="EMBL/GenBank/DDBJ databases">
        <title>Genome analyses suggest a sexual origin of heterokaryosis in a supposedly ancient asexual fungus.</title>
        <authorList>
            <person name="Ropars J."/>
            <person name="Sedzielewska K."/>
            <person name="Noel J."/>
            <person name="Charron P."/>
            <person name="Farinelli L."/>
            <person name="Marton T."/>
            <person name="Kruger M."/>
            <person name="Pelin A."/>
            <person name="Brachmann A."/>
            <person name="Corradi N."/>
        </authorList>
    </citation>
    <scope>NUCLEOTIDE SEQUENCE [LARGE SCALE GENOMIC DNA]</scope>
    <source>
        <strain evidence="1 2">A4</strain>
    </source>
</reference>
<proteinExistence type="predicted"/>
<dbReference type="EMBL" id="LLXI01002558">
    <property type="protein sequence ID" value="PKY57450.1"/>
    <property type="molecule type" value="Genomic_DNA"/>
</dbReference>
<protein>
    <submittedName>
        <fullName evidence="1">Uncharacterized protein</fullName>
    </submittedName>
</protein>
<dbReference type="OrthoDB" id="2441320at2759"/>
<dbReference type="VEuPathDB" id="FungiDB:RhiirA1_476107"/>
<gene>
    <name evidence="1" type="ORF">RhiirA4_478525</name>
</gene>
<evidence type="ECO:0000313" key="2">
    <source>
        <dbReference type="Proteomes" id="UP000234323"/>
    </source>
</evidence>
<organism evidence="1 2">
    <name type="scientific">Rhizophagus irregularis</name>
    <dbReference type="NCBI Taxonomy" id="588596"/>
    <lineage>
        <taxon>Eukaryota</taxon>
        <taxon>Fungi</taxon>
        <taxon>Fungi incertae sedis</taxon>
        <taxon>Mucoromycota</taxon>
        <taxon>Glomeromycotina</taxon>
        <taxon>Glomeromycetes</taxon>
        <taxon>Glomerales</taxon>
        <taxon>Glomeraceae</taxon>
        <taxon>Rhizophagus</taxon>
    </lineage>
</organism>
<dbReference type="Proteomes" id="UP000234323">
    <property type="component" value="Unassembled WGS sequence"/>
</dbReference>
<accession>A0A2I1HF47</accession>
<dbReference type="AlphaFoldDB" id="A0A2I1HF47"/>
<keyword evidence="2" id="KW-1185">Reference proteome</keyword>
<dbReference type="VEuPathDB" id="FungiDB:FUN_017041"/>